<keyword evidence="4 8" id="KW-0378">Hydrolase</keyword>
<evidence type="ECO:0000256" key="3">
    <source>
        <dbReference type="ARBA" id="ARBA00022763"/>
    </source>
</evidence>
<dbReference type="EC" id="3.4.-.-" evidence="8"/>
<evidence type="ECO:0000256" key="6">
    <source>
        <dbReference type="ARBA" id="ARBA00023125"/>
    </source>
</evidence>
<keyword evidence="6" id="KW-0238">DNA-binding</keyword>
<evidence type="ECO:0000313" key="10">
    <source>
        <dbReference type="Proteomes" id="UP000198795"/>
    </source>
</evidence>
<keyword evidence="2 8" id="KW-0645">Protease</keyword>
<proteinExistence type="inferred from homology"/>
<keyword evidence="7" id="KW-0456">Lyase</keyword>
<dbReference type="Gene3D" id="3.90.1680.10">
    <property type="entry name" value="SOS response associated peptidase-like"/>
    <property type="match status" value="1"/>
</dbReference>
<comment type="similarity">
    <text evidence="1 8">Belongs to the SOS response-associated peptidase family.</text>
</comment>
<evidence type="ECO:0000256" key="5">
    <source>
        <dbReference type="ARBA" id="ARBA00023124"/>
    </source>
</evidence>
<organism evidence="9 10">
    <name type="scientific">Filomicrobium insigne</name>
    <dbReference type="NCBI Taxonomy" id="418854"/>
    <lineage>
        <taxon>Bacteria</taxon>
        <taxon>Pseudomonadati</taxon>
        <taxon>Pseudomonadota</taxon>
        <taxon>Alphaproteobacteria</taxon>
        <taxon>Hyphomicrobiales</taxon>
        <taxon>Hyphomicrobiaceae</taxon>
        <taxon>Filomicrobium</taxon>
    </lineage>
</organism>
<gene>
    <name evidence="9" type="ORF">SAMN04488061_2857</name>
</gene>
<dbReference type="PANTHER" id="PTHR13604">
    <property type="entry name" value="DC12-RELATED"/>
    <property type="match status" value="1"/>
</dbReference>
<evidence type="ECO:0000313" key="9">
    <source>
        <dbReference type="EMBL" id="SDP39993.1"/>
    </source>
</evidence>
<accession>A0A1H0SDZ3</accession>
<evidence type="ECO:0000256" key="7">
    <source>
        <dbReference type="ARBA" id="ARBA00023239"/>
    </source>
</evidence>
<reference evidence="9 10" key="1">
    <citation type="submission" date="2016-10" db="EMBL/GenBank/DDBJ databases">
        <authorList>
            <person name="Varghese N."/>
            <person name="Submissions S."/>
        </authorList>
    </citation>
    <scope>NUCLEOTIDE SEQUENCE [LARGE SCALE GENOMIC DNA]</scope>
    <source>
        <strain evidence="9 10">CGMCC 1.6497</strain>
    </source>
</reference>
<dbReference type="Pfam" id="PF02586">
    <property type="entry name" value="SRAP"/>
    <property type="match status" value="1"/>
</dbReference>
<evidence type="ECO:0000256" key="4">
    <source>
        <dbReference type="ARBA" id="ARBA00022801"/>
    </source>
</evidence>
<evidence type="ECO:0000256" key="2">
    <source>
        <dbReference type="ARBA" id="ARBA00022670"/>
    </source>
</evidence>
<dbReference type="InterPro" id="IPR036590">
    <property type="entry name" value="SRAP-like"/>
</dbReference>
<sequence>MCNCFSQSRSRDEVARWFRVSHNRAPDFDPQSSFWPKSKIPVVRHADDGAREIAIMMWGFVFPQKDKAPRFVTNVRDDKIRTSPFWRASFESRRCLVPATSYADPNGEKPAKWVWFALKGDEQRPLFAFPGIWRRWNGPIKKDGEPVEIETVSFMTTDPNALTREINHDRMPVLLTSEDEFATWLTGSVDDAFGLVHSHDPAHMRIVQAGKDKQDLLAA</sequence>
<dbReference type="InterPro" id="IPR003738">
    <property type="entry name" value="SRAP"/>
</dbReference>
<keyword evidence="3" id="KW-0227">DNA damage</keyword>
<dbReference type="EMBL" id="FNJC01000004">
    <property type="protein sequence ID" value="SDP39993.1"/>
    <property type="molecule type" value="Genomic_DNA"/>
</dbReference>
<keyword evidence="10" id="KW-1185">Reference proteome</keyword>
<dbReference type="PANTHER" id="PTHR13604:SF0">
    <property type="entry name" value="ABASIC SITE PROCESSING PROTEIN HMCES"/>
    <property type="match status" value="1"/>
</dbReference>
<keyword evidence="5" id="KW-0190">Covalent protein-DNA linkage</keyword>
<dbReference type="Proteomes" id="UP000198795">
    <property type="component" value="Unassembled WGS sequence"/>
</dbReference>
<name>A0A1H0SDZ3_9HYPH</name>
<protein>
    <recommendedName>
        <fullName evidence="8">Abasic site processing protein</fullName>
        <ecNumber evidence="8">3.4.-.-</ecNumber>
    </recommendedName>
</protein>
<evidence type="ECO:0000256" key="8">
    <source>
        <dbReference type="RuleBase" id="RU364100"/>
    </source>
</evidence>
<comment type="caution">
    <text evidence="9">The sequence shown here is derived from an EMBL/GenBank/DDBJ whole genome shotgun (WGS) entry which is preliminary data.</text>
</comment>
<evidence type="ECO:0000256" key="1">
    <source>
        <dbReference type="ARBA" id="ARBA00008136"/>
    </source>
</evidence>
<dbReference type="SUPFAM" id="SSF143081">
    <property type="entry name" value="BB1717-like"/>
    <property type="match status" value="1"/>
</dbReference>